<keyword evidence="5 6" id="KW-0949">S-adenosyl-L-methionine</keyword>
<evidence type="ECO:0000256" key="1">
    <source>
        <dbReference type="ARBA" id="ARBA00005156"/>
    </source>
</evidence>
<dbReference type="RefSeq" id="WP_011998691.1">
    <property type="nucleotide sequence ID" value="NC_009776.1"/>
</dbReference>
<feature type="binding site" evidence="6">
    <location>
        <position position="78"/>
    </location>
    <ligand>
        <name>S-adenosyl-L-methionine</name>
        <dbReference type="ChEBI" id="CHEBI:59789"/>
    </ligand>
</feature>
<dbReference type="InterPro" id="IPR014776">
    <property type="entry name" value="4pyrrole_Mease_sub2"/>
</dbReference>
<comment type="pathway">
    <text evidence="1">Protein modification; peptidyl-diphthamide biosynthesis.</text>
</comment>
<dbReference type="AlphaFoldDB" id="A8AA87"/>
<feature type="binding site" evidence="6">
    <location>
        <position position="10"/>
    </location>
    <ligand>
        <name>S-adenosyl-L-methionine</name>
        <dbReference type="ChEBI" id="CHEBI:59789"/>
    </ligand>
</feature>
<feature type="domain" description="Tetrapyrrole methylase" evidence="7">
    <location>
        <begin position="2"/>
        <end position="209"/>
    </location>
</feature>
<gene>
    <name evidence="8" type="ordered locus">Igni_0657</name>
</gene>
<evidence type="ECO:0000313" key="9">
    <source>
        <dbReference type="Proteomes" id="UP000000262"/>
    </source>
</evidence>
<dbReference type="GO" id="GO:0017183">
    <property type="term" value="P:protein histidyl modification to diphthamide"/>
    <property type="evidence" value="ECO:0007669"/>
    <property type="project" value="UniProtKB-UniPathway"/>
</dbReference>
<keyword evidence="3 8" id="KW-0489">Methyltransferase</keyword>
<dbReference type="GO" id="GO:0004164">
    <property type="term" value="F:diphthine synthase activity"/>
    <property type="evidence" value="ECO:0007669"/>
    <property type="project" value="UniProtKB-EC"/>
</dbReference>
<feature type="binding site" evidence="6">
    <location>
        <position position="81"/>
    </location>
    <ligand>
        <name>S-adenosyl-L-methionine</name>
        <dbReference type="ChEBI" id="CHEBI:59789"/>
    </ligand>
</feature>
<keyword evidence="9" id="KW-1185">Reference proteome</keyword>
<dbReference type="InterPro" id="IPR004551">
    <property type="entry name" value="Dphthn_synthase"/>
</dbReference>
<evidence type="ECO:0000256" key="5">
    <source>
        <dbReference type="ARBA" id="ARBA00022691"/>
    </source>
</evidence>
<dbReference type="UniPathway" id="UPA00559"/>
<dbReference type="OrthoDB" id="39139at2157"/>
<comment type="similarity">
    <text evidence="2">Belongs to the diphthine synthase family.</text>
</comment>
<accession>A8AA87</accession>
<evidence type="ECO:0000256" key="6">
    <source>
        <dbReference type="PIRSR" id="PIRSR036432-1"/>
    </source>
</evidence>
<reference evidence="8 9" key="1">
    <citation type="journal article" date="2008" name="Genome Biol.">
        <title>A genomic analysis of the archaeal system Ignicoccus hospitalis-Nanoarchaeum equitans.</title>
        <authorList>
            <person name="Podar M."/>
            <person name="Anderson I."/>
            <person name="Makarova K.S."/>
            <person name="Elkins J.G."/>
            <person name="Ivanova N."/>
            <person name="Wall M.A."/>
            <person name="Lykidis A."/>
            <person name="Mavromatis K."/>
            <person name="Sun H."/>
            <person name="Hudson M.E."/>
            <person name="Chen W."/>
            <person name="Deciu C."/>
            <person name="Hutchison D."/>
            <person name="Eads J.R."/>
            <person name="Anderson A."/>
            <person name="Fernandes F."/>
            <person name="Szeto E."/>
            <person name="Lapidus A."/>
            <person name="Kyrpides N.C."/>
            <person name="Saier M.H.Jr."/>
            <person name="Richardson P.M."/>
            <person name="Rachel R."/>
            <person name="Huber H."/>
            <person name="Eisen J.A."/>
            <person name="Koonin E.V."/>
            <person name="Keller M."/>
            <person name="Stetter K.O."/>
        </authorList>
    </citation>
    <scope>NUCLEOTIDE SEQUENCE [LARGE SCALE GENOMIC DNA]</scope>
    <source>
        <strain evidence="9">KIN4/I / DSM 18386 / JCM 14125</strain>
    </source>
</reference>
<organism evidence="8 9">
    <name type="scientific">Ignicoccus hospitalis (strain KIN4/I / DSM 18386 / JCM 14125)</name>
    <dbReference type="NCBI Taxonomy" id="453591"/>
    <lineage>
        <taxon>Archaea</taxon>
        <taxon>Thermoproteota</taxon>
        <taxon>Thermoprotei</taxon>
        <taxon>Desulfurococcales</taxon>
        <taxon>Desulfurococcaceae</taxon>
        <taxon>Ignicoccus</taxon>
    </lineage>
</organism>
<keyword evidence="4 8" id="KW-0808">Transferase</keyword>
<name>A8AA87_IGNH4</name>
<evidence type="ECO:0000313" key="8">
    <source>
        <dbReference type="EMBL" id="ABU81839.1"/>
    </source>
</evidence>
<evidence type="ECO:0000259" key="7">
    <source>
        <dbReference type="Pfam" id="PF00590"/>
    </source>
</evidence>
<feature type="binding site" evidence="6">
    <location>
        <position position="159"/>
    </location>
    <ligand>
        <name>S-adenosyl-L-methionine</name>
        <dbReference type="ChEBI" id="CHEBI:59789"/>
    </ligand>
</feature>
<dbReference type="InterPro" id="IPR035996">
    <property type="entry name" value="4pyrrol_Methylase_sf"/>
</dbReference>
<dbReference type="EC" id="2.1.1.98" evidence="8"/>
<evidence type="ECO:0000256" key="3">
    <source>
        <dbReference type="ARBA" id="ARBA00022603"/>
    </source>
</evidence>
<dbReference type="HOGENOM" id="CLU_066040_0_0_2"/>
<dbReference type="KEGG" id="iho:Igni_0657"/>
<sequence>MKFVLAGAGLRCEHLNERVKRAILEAEEVWVDTYTSPFPGGLLNCVKGVREDALEADRSVLEGPFRFSKSVTLVVPGDPMAATAHSALLLEARRRGYSVQIISNVSALQAARSKSGLSQYRFGKVVTLMYPKEGISFTESVYNVIKDNDSMNLHTIVLLETGYGRDMTVPEAARLLCEYEELCDRRAIAMARLCWDDETIKVAKLRELAESDLGGPPHLLVFPSPKLHPIEEEFIEAVLK</sequence>
<evidence type="ECO:0000256" key="4">
    <source>
        <dbReference type="ARBA" id="ARBA00022679"/>
    </source>
</evidence>
<dbReference type="NCBIfam" id="TIGR00522">
    <property type="entry name" value="dph5"/>
    <property type="match status" value="1"/>
</dbReference>
<feature type="binding site" evidence="6">
    <location>
        <position position="193"/>
    </location>
    <ligand>
        <name>S-adenosyl-L-methionine</name>
        <dbReference type="ChEBI" id="CHEBI:59789"/>
    </ligand>
</feature>
<protein>
    <submittedName>
        <fullName evidence="8">Diphthine synthase</fullName>
        <ecNumber evidence="8">2.1.1.98</ecNumber>
    </submittedName>
</protein>
<dbReference type="PANTHER" id="PTHR10882">
    <property type="entry name" value="DIPHTHINE SYNTHASE"/>
    <property type="match status" value="1"/>
</dbReference>
<dbReference type="InterPro" id="IPR000878">
    <property type="entry name" value="4pyrrol_Mease"/>
</dbReference>
<dbReference type="GO" id="GO:0032259">
    <property type="term" value="P:methylation"/>
    <property type="evidence" value="ECO:0007669"/>
    <property type="project" value="UniProtKB-KW"/>
</dbReference>
<evidence type="ECO:0000256" key="2">
    <source>
        <dbReference type="ARBA" id="ARBA00006729"/>
    </source>
</evidence>
<dbReference type="CDD" id="cd11647">
    <property type="entry name" value="DHP5_DphB"/>
    <property type="match status" value="1"/>
</dbReference>
<dbReference type="PANTHER" id="PTHR10882:SF0">
    <property type="entry name" value="DIPHTHINE METHYL ESTER SYNTHASE"/>
    <property type="match status" value="1"/>
</dbReference>
<feature type="binding site" evidence="6">
    <location>
        <position position="218"/>
    </location>
    <ligand>
        <name>S-adenosyl-L-methionine</name>
        <dbReference type="ChEBI" id="CHEBI:59789"/>
    </ligand>
</feature>
<dbReference type="Proteomes" id="UP000000262">
    <property type="component" value="Chromosome"/>
</dbReference>
<dbReference type="Pfam" id="PF00590">
    <property type="entry name" value="TP_methylase"/>
    <property type="match status" value="1"/>
</dbReference>
<dbReference type="PIRSF" id="PIRSF036432">
    <property type="entry name" value="Diphthine_synth"/>
    <property type="match status" value="1"/>
</dbReference>
<dbReference type="InterPro" id="IPR014777">
    <property type="entry name" value="4pyrrole_Mease_sub1"/>
</dbReference>
<proteinExistence type="inferred from homology"/>
<dbReference type="eggNOG" id="arCOG04161">
    <property type="taxonomic scope" value="Archaea"/>
</dbReference>
<dbReference type="STRING" id="453591.Igni_0657"/>
<feature type="binding site" evidence="6">
    <location>
        <begin position="106"/>
        <end position="107"/>
    </location>
    <ligand>
        <name>S-adenosyl-L-methionine</name>
        <dbReference type="ChEBI" id="CHEBI:59789"/>
    </ligand>
</feature>
<dbReference type="Gene3D" id="3.40.1010.10">
    <property type="entry name" value="Cobalt-precorrin-4 Transmethylase, Domain 1"/>
    <property type="match status" value="1"/>
</dbReference>
<dbReference type="PhylomeDB" id="A8AA87"/>
<dbReference type="GeneID" id="5562065"/>
<dbReference type="Gene3D" id="3.30.950.10">
    <property type="entry name" value="Methyltransferase, Cobalt-precorrin-4 Transmethylase, Domain 2"/>
    <property type="match status" value="1"/>
</dbReference>
<dbReference type="EMBL" id="CP000816">
    <property type="protein sequence ID" value="ABU81839.1"/>
    <property type="molecule type" value="Genomic_DNA"/>
</dbReference>
<dbReference type="SUPFAM" id="SSF53790">
    <property type="entry name" value="Tetrapyrrole methylase"/>
    <property type="match status" value="1"/>
</dbReference>